<evidence type="ECO:0000256" key="1">
    <source>
        <dbReference type="SAM" id="MobiDB-lite"/>
    </source>
</evidence>
<feature type="region of interest" description="Disordered" evidence="1">
    <location>
        <begin position="207"/>
        <end position="258"/>
    </location>
</feature>
<evidence type="ECO:0000313" key="2">
    <source>
        <dbReference type="EMBL" id="MDW5598506.1"/>
    </source>
</evidence>
<dbReference type="Proteomes" id="UP001284601">
    <property type="component" value="Unassembled WGS sequence"/>
</dbReference>
<gene>
    <name evidence="2" type="ORF">R7226_29365</name>
</gene>
<accession>A0ABU4HYU3</accession>
<dbReference type="Gene3D" id="2.70.98.10">
    <property type="match status" value="1"/>
</dbReference>
<organism evidence="2 3">
    <name type="scientific">Conexibacter stalactiti</name>
    <dbReference type="NCBI Taxonomy" id="1940611"/>
    <lineage>
        <taxon>Bacteria</taxon>
        <taxon>Bacillati</taxon>
        <taxon>Actinomycetota</taxon>
        <taxon>Thermoleophilia</taxon>
        <taxon>Solirubrobacterales</taxon>
        <taxon>Conexibacteraceae</taxon>
        <taxon>Conexibacter</taxon>
    </lineage>
</organism>
<proteinExistence type="predicted"/>
<name>A0ABU4HYU3_9ACTN</name>
<dbReference type="InterPro" id="IPR027839">
    <property type="entry name" value="DUF4432"/>
</dbReference>
<dbReference type="RefSeq" id="WP_318601035.1">
    <property type="nucleotide sequence ID" value="NZ_JAWSTH010000147.1"/>
</dbReference>
<keyword evidence="3" id="KW-1185">Reference proteome</keyword>
<reference evidence="3" key="1">
    <citation type="submission" date="2023-07" db="EMBL/GenBank/DDBJ databases">
        <title>Conexibacter stalactiti sp. nov., isolated from stalactites in a lava cave and emended description of the genus Conexibacter.</title>
        <authorList>
            <person name="Lee S.D."/>
        </authorList>
    </citation>
    <scope>NUCLEOTIDE SEQUENCE [LARGE SCALE GENOMIC DNA]</scope>
    <source>
        <strain evidence="3">KCTC 39840</strain>
    </source>
</reference>
<feature type="compositionally biased region" description="Low complexity" evidence="1">
    <location>
        <begin position="219"/>
        <end position="251"/>
    </location>
</feature>
<protein>
    <submittedName>
        <fullName evidence="2">DUF4432 family protein</fullName>
    </submittedName>
</protein>
<dbReference type="Pfam" id="PF14486">
    <property type="entry name" value="DUF4432"/>
    <property type="match status" value="1"/>
</dbReference>
<dbReference type="InterPro" id="IPR014718">
    <property type="entry name" value="GH-type_carb-bd"/>
</dbReference>
<comment type="caution">
    <text evidence="2">The sequence shown here is derived from an EMBL/GenBank/DDBJ whole genome shotgun (WGS) entry which is preliminary data.</text>
</comment>
<dbReference type="EMBL" id="JAWSTH010000147">
    <property type="protein sequence ID" value="MDW5598506.1"/>
    <property type="molecule type" value="Genomic_DNA"/>
</dbReference>
<evidence type="ECO:0000313" key="3">
    <source>
        <dbReference type="Proteomes" id="UP001284601"/>
    </source>
</evidence>
<sequence>MASLHRARRNHGARLSEAEVDGMALVTLENELLRVGVLAGKGADVLELLYKPLDLDFCWARAQPLANPARRPPSGHDDTATYLDWYPGGWQEVLPSAGAPSAHAGALFGQHGEVHLAPWDHEIVADTAAEVAVRFRVRLRRLPLLLERTMSLRGGEPLLRIEERLVNESGVEQRAMWGQHVVFGAPFLEPGMRIRLPEGVRVLPHPDAVGPRGRRIDPGDGAPFAWPHAPAAPGASRSAAADNAPATDASPTVDLSRVPPRGGPGEMLYLTDLPAGWYELGRPGKPAFRLDWDVRVLPYLWLWQELGAGDGYPWHGDAYVVGLEPSSSYPTNGIAEAVANGSALRLAPHAELTLAWSARILPDGLPDA</sequence>